<evidence type="ECO:0000256" key="5">
    <source>
        <dbReference type="ARBA" id="ARBA00048662"/>
    </source>
</evidence>
<dbReference type="RefSeq" id="WP_058445261.1">
    <property type="nucleotide sequence ID" value="NZ_CAAAHT010000017.1"/>
</dbReference>
<evidence type="ECO:0000256" key="2">
    <source>
        <dbReference type="ARBA" id="ARBA00023315"/>
    </source>
</evidence>
<comment type="similarity">
    <text evidence="3">Belongs to the acetyltransferase YopJ family.</text>
</comment>
<evidence type="ECO:0000313" key="9">
    <source>
        <dbReference type="Proteomes" id="UP000251942"/>
    </source>
</evidence>
<evidence type="ECO:0000256" key="1">
    <source>
        <dbReference type="ARBA" id="ARBA00022679"/>
    </source>
</evidence>
<dbReference type="STRING" id="453.Lfee_1394"/>
<comment type="catalytic activity">
    <reaction evidence="5">
        <text>L-seryl-[protein] + acetyl-CoA = O-acetyl-L-seryl-[protein] + CoA</text>
        <dbReference type="Rhea" id="RHEA:59392"/>
        <dbReference type="Rhea" id="RHEA-COMP:9863"/>
        <dbReference type="Rhea" id="RHEA-COMP:15352"/>
        <dbReference type="ChEBI" id="CHEBI:29999"/>
        <dbReference type="ChEBI" id="CHEBI:57287"/>
        <dbReference type="ChEBI" id="CHEBI:57288"/>
        <dbReference type="ChEBI" id="CHEBI:141128"/>
    </reaction>
    <physiologicalReaction direction="left-to-right" evidence="5">
        <dbReference type="Rhea" id="RHEA:59393"/>
    </physiologicalReaction>
</comment>
<keyword evidence="2" id="KW-0012">Acyltransferase</keyword>
<evidence type="ECO:0000313" key="8">
    <source>
        <dbReference type="Proteomes" id="UP000054698"/>
    </source>
</evidence>
<dbReference type="Proteomes" id="UP000054698">
    <property type="component" value="Unassembled WGS sequence"/>
</dbReference>
<dbReference type="GO" id="GO:0016746">
    <property type="term" value="F:acyltransferase activity"/>
    <property type="evidence" value="ECO:0007669"/>
    <property type="project" value="UniProtKB-KW"/>
</dbReference>
<sequence>MQQPFFKEALDTESAKTFRDGLWDALDAYIDSNEDNKEKIPDFNFVEIIFGDLTKNQLSLSEIFKKIKQYVLDKGYDQAHQIFQELSTLDINSKYAAVFLEDEQNFSQSVVAIHEPTKNKLKKQITDFSTPSDHRDELVLLMMHDRSQKQSYNGYLVDANPFTIMLPSNQEELLMEKEEGKIAHTRRENKLLFEEIDRVISEDKSGSNRIQIIVKSGPHYTVLDIDKKNRSCLVIDAADDSRQNRFHQMPNFSHLIDKVIYVKSPDIPSGKVDPPTIKGSLQKDSCSCSIFALDHSFIVATFPPDLHERLGSQAKQEGERLFSVTWNQLSPEMVKNSQSTTVIKHYIEENPSSKEQILELTQNNTRNYGFEATKQEFLQIVNHYCKTCSDNELQERLRHTTSQSSQLESDSTQIYNV</sequence>
<dbReference type="Pfam" id="PF03421">
    <property type="entry name" value="Acetyltransf_14"/>
    <property type="match status" value="1"/>
</dbReference>
<protein>
    <recommendedName>
        <fullName evidence="10">Dot/Icm T4SS effector</fullName>
    </recommendedName>
</protein>
<dbReference type="InterPro" id="IPR005083">
    <property type="entry name" value="YopJ-like"/>
</dbReference>
<dbReference type="AlphaFoldDB" id="A0A0W0TUP0"/>
<evidence type="ECO:0000313" key="7">
    <source>
        <dbReference type="EMBL" id="SPX61083.1"/>
    </source>
</evidence>
<keyword evidence="1" id="KW-0808">Transferase</keyword>
<dbReference type="EMBL" id="UASS01000015">
    <property type="protein sequence ID" value="SPX61083.1"/>
    <property type="molecule type" value="Genomic_DNA"/>
</dbReference>
<reference evidence="6 8" key="1">
    <citation type="submission" date="2015-11" db="EMBL/GenBank/DDBJ databases">
        <title>Genomic analysis of 38 Legionella species identifies large and diverse effector repertoires.</title>
        <authorList>
            <person name="Burstein D."/>
            <person name="Amaro F."/>
            <person name="Zusman T."/>
            <person name="Lifshitz Z."/>
            <person name="Cohen O."/>
            <person name="Gilbert J.A."/>
            <person name="Pupko T."/>
            <person name="Shuman H.A."/>
            <person name="Segal G."/>
        </authorList>
    </citation>
    <scope>NUCLEOTIDE SEQUENCE [LARGE SCALE GENOMIC DNA]</scope>
    <source>
        <strain evidence="6 8">WO-44C</strain>
    </source>
</reference>
<reference evidence="7 9" key="2">
    <citation type="submission" date="2018-06" db="EMBL/GenBank/DDBJ databases">
        <authorList>
            <consortium name="Pathogen Informatics"/>
            <person name="Doyle S."/>
        </authorList>
    </citation>
    <scope>NUCLEOTIDE SEQUENCE [LARGE SCALE GENOMIC DNA]</scope>
    <source>
        <strain evidence="7 9">NCTC12022</strain>
    </source>
</reference>
<comment type="catalytic activity">
    <reaction evidence="4">
        <text>L-threonyl-[protein] + acetyl-CoA = O-acetyl-L-threonyl-[protein] + CoA</text>
        <dbReference type="Rhea" id="RHEA:65340"/>
        <dbReference type="Rhea" id="RHEA-COMP:11060"/>
        <dbReference type="Rhea" id="RHEA-COMP:16780"/>
        <dbReference type="ChEBI" id="CHEBI:30013"/>
        <dbReference type="ChEBI" id="CHEBI:57287"/>
        <dbReference type="ChEBI" id="CHEBI:57288"/>
        <dbReference type="ChEBI" id="CHEBI:141025"/>
    </reaction>
    <physiologicalReaction direction="left-to-right" evidence="4">
        <dbReference type="Rhea" id="RHEA:65341"/>
    </physiologicalReaction>
</comment>
<dbReference type="EMBL" id="LNYB01000051">
    <property type="protein sequence ID" value="KTC99228.1"/>
    <property type="molecule type" value="Genomic_DNA"/>
</dbReference>
<dbReference type="PATRIC" id="fig|453.4.peg.1521"/>
<dbReference type="Proteomes" id="UP000251942">
    <property type="component" value="Unassembled WGS sequence"/>
</dbReference>
<organism evidence="6 8">
    <name type="scientific">Legionella feeleii</name>
    <dbReference type="NCBI Taxonomy" id="453"/>
    <lineage>
        <taxon>Bacteria</taxon>
        <taxon>Pseudomonadati</taxon>
        <taxon>Pseudomonadota</taxon>
        <taxon>Gammaproteobacteria</taxon>
        <taxon>Legionellales</taxon>
        <taxon>Legionellaceae</taxon>
        <taxon>Legionella</taxon>
    </lineage>
</organism>
<evidence type="ECO:0000256" key="3">
    <source>
        <dbReference type="ARBA" id="ARBA00023785"/>
    </source>
</evidence>
<evidence type="ECO:0000256" key="4">
    <source>
        <dbReference type="ARBA" id="ARBA00048364"/>
    </source>
</evidence>
<evidence type="ECO:0000313" key="6">
    <source>
        <dbReference type="EMBL" id="KTC99228.1"/>
    </source>
</evidence>
<gene>
    <name evidence="6" type="ORF">Lfee_1394</name>
    <name evidence="7" type="ORF">NCTC12022_01821</name>
</gene>
<dbReference type="OrthoDB" id="5654434at2"/>
<name>A0A0W0TUP0_9GAMM</name>
<proteinExistence type="inferred from homology"/>
<evidence type="ECO:0008006" key="10">
    <source>
        <dbReference type="Google" id="ProtNLM"/>
    </source>
</evidence>
<keyword evidence="8" id="KW-1185">Reference proteome</keyword>
<accession>A0A0W0TUP0</accession>